<evidence type="ECO:0008006" key="6">
    <source>
        <dbReference type="Google" id="ProtNLM"/>
    </source>
</evidence>
<evidence type="ECO:0000313" key="5">
    <source>
        <dbReference type="Proteomes" id="UP000037109"/>
    </source>
</evidence>
<comment type="caution">
    <text evidence="4">The sequence shown here is derived from an EMBL/GenBank/DDBJ whole genome shotgun (WGS) entry which is preliminary data.</text>
</comment>
<evidence type="ECO:0000256" key="3">
    <source>
        <dbReference type="SAM" id="SignalP"/>
    </source>
</evidence>
<keyword evidence="1" id="KW-0175">Coiled coil</keyword>
<accession>A0A0M0GD30</accession>
<name>A0A0M0GD30_SPOGL</name>
<dbReference type="OrthoDB" id="2858248at2"/>
<feature type="region of interest" description="Disordered" evidence="2">
    <location>
        <begin position="21"/>
        <end position="46"/>
    </location>
</feature>
<dbReference type="PROSITE" id="PS51257">
    <property type="entry name" value="PROKAR_LIPOPROTEIN"/>
    <property type="match status" value="1"/>
</dbReference>
<organism evidence="4 5">
    <name type="scientific">Sporosarcina globispora</name>
    <name type="common">Bacillus globisporus</name>
    <dbReference type="NCBI Taxonomy" id="1459"/>
    <lineage>
        <taxon>Bacteria</taxon>
        <taxon>Bacillati</taxon>
        <taxon>Bacillota</taxon>
        <taxon>Bacilli</taxon>
        <taxon>Bacillales</taxon>
        <taxon>Caryophanaceae</taxon>
        <taxon>Sporosarcina</taxon>
    </lineage>
</organism>
<reference evidence="5" key="1">
    <citation type="submission" date="2015-07" db="EMBL/GenBank/DDBJ databases">
        <title>Fjat-10036 dsm4.</title>
        <authorList>
            <person name="Liu B."/>
            <person name="Wang J."/>
            <person name="Zhu Y."/>
            <person name="Liu G."/>
            <person name="Chen Q."/>
            <person name="Chen Z."/>
            <person name="Lan J."/>
            <person name="Che J."/>
            <person name="Ge C."/>
            <person name="Shi H."/>
            <person name="Pan Z."/>
            <person name="Liu X."/>
        </authorList>
    </citation>
    <scope>NUCLEOTIDE SEQUENCE [LARGE SCALE GENOMIC DNA]</scope>
    <source>
        <strain evidence="5">DSM 4</strain>
    </source>
</reference>
<evidence type="ECO:0000313" key="4">
    <source>
        <dbReference type="EMBL" id="KON87815.1"/>
    </source>
</evidence>
<evidence type="ECO:0000256" key="1">
    <source>
        <dbReference type="SAM" id="Coils"/>
    </source>
</evidence>
<dbReference type="AlphaFoldDB" id="A0A0M0GD30"/>
<gene>
    <name evidence="4" type="ORF">AF332_13910</name>
</gene>
<dbReference type="PATRIC" id="fig|1459.3.peg.3008"/>
<protein>
    <recommendedName>
        <fullName evidence="6">Lipoprotein</fullName>
    </recommendedName>
</protein>
<dbReference type="RefSeq" id="WP_053435168.1">
    <property type="nucleotide sequence ID" value="NZ_LGUF01000007.1"/>
</dbReference>
<feature type="coiled-coil region" evidence="1">
    <location>
        <begin position="52"/>
        <end position="79"/>
    </location>
</feature>
<proteinExistence type="predicted"/>
<dbReference type="STRING" id="1459.AF332_13910"/>
<keyword evidence="5" id="KW-1185">Reference proteome</keyword>
<feature type="signal peptide" evidence="3">
    <location>
        <begin position="1"/>
        <end position="18"/>
    </location>
</feature>
<evidence type="ECO:0000256" key="2">
    <source>
        <dbReference type="SAM" id="MobiDB-lite"/>
    </source>
</evidence>
<keyword evidence="3" id="KW-0732">Signal</keyword>
<feature type="chain" id="PRO_5039673200" description="Lipoprotein" evidence="3">
    <location>
        <begin position="19"/>
        <end position="147"/>
    </location>
</feature>
<dbReference type="EMBL" id="LGUF01000007">
    <property type="protein sequence ID" value="KON87815.1"/>
    <property type="molecule type" value="Genomic_DNA"/>
</dbReference>
<sequence length="147" mass="16583">MKKILAFISILVIVMMSAGCSSNGENEKEKNTNSEEANNSDGQMAEELLNGSDEVMAVLDDLQANLENKAENSELIQKTGKDLEENWDEIEKKVEENFPEDYESIEESLYPLISESQKDQGDSAKMKELVIQTKEKLESFNEKLAKE</sequence>
<dbReference type="Proteomes" id="UP000037109">
    <property type="component" value="Unassembled WGS sequence"/>
</dbReference>